<gene>
    <name evidence="2" type="ORF">B0J15DRAFT_153646</name>
</gene>
<dbReference type="GO" id="GO:0006629">
    <property type="term" value="P:lipid metabolic process"/>
    <property type="evidence" value="ECO:0007669"/>
    <property type="project" value="InterPro"/>
</dbReference>
<comment type="caution">
    <text evidence="2">The sequence shown here is derived from an EMBL/GenBank/DDBJ whole genome shotgun (WGS) entry which is preliminary data.</text>
</comment>
<protein>
    <submittedName>
        <fullName evidence="2">Acetoacetyl-synthase</fullName>
    </submittedName>
</protein>
<dbReference type="InterPro" id="IPR042099">
    <property type="entry name" value="ANL_N_sf"/>
</dbReference>
<sequence length="688" mass="76158">MSPHRTPLWQHCESDQTNVAKFITYVNEQLGLSLKTYDDLYSWSVGDATFQDFWRAAYQWLELAPPGSKPVGPMLADEHSATTPLFPPPAFFAHDSLNIAELLLRDGKDQDVAIHFAREDVAGVVKVTWRTLRERVRETRDALDNSGIGVGDMVVAVMSNSVDTIVICLAALSLGAVWSSSSPDLGPAAITDRYMQINPKIVFADDGYLHRGKRVSLADRIRQWSEPICQAAKSLRDIVVVPFCKLDIDTSKIHRGCSWDSFISRTSEQELTFNLQPFSHPAFAMFSSGTTGKAKCIIHSSGGIALKVKTDMILQHDVRKNDVVFQYTTTSWVMWVLNLLNLSSGKSMLLYEGSPFHPEPTILLKLAQEVGVTVFGTSPRYLQELRSRNIIPRHQFDLDRLRVMTSTGSALSADLYDWFYETAFPPRTQLISMSGGTDIAGCFVGGTPLLPVYSGEIQVKALGMAVDILDPGLAQPRSVELSGLPGELVCRKPFPSQPVSFHGPAGADVYRSSYFERFGPRIWCQGDLIQRLPDTGGIVMLGRSDGVLNPSGVRFGSAEIYAVTDTFPEIADSLCVGQKRVADADERVLLFLKMHPGSPYTEELEGRIKAAIRSRYSHRHVPQFIFPVADIPYTMNGKKCEINVKHVVSGRQVAVSGTVANPDSLRLYRRFQDLPLDKKATIGAQSKL</sequence>
<dbReference type="Gene3D" id="3.40.50.12780">
    <property type="entry name" value="N-terminal domain of ligase-like"/>
    <property type="match status" value="1"/>
</dbReference>
<dbReference type="InterPro" id="IPR045851">
    <property type="entry name" value="AMP-bd_C_sf"/>
</dbReference>
<dbReference type="InterPro" id="IPR005914">
    <property type="entry name" value="Acac_CoA_synth"/>
</dbReference>
<evidence type="ECO:0000259" key="1">
    <source>
        <dbReference type="Pfam" id="PF00501"/>
    </source>
</evidence>
<evidence type="ECO:0000313" key="2">
    <source>
        <dbReference type="EMBL" id="KAH7234541.1"/>
    </source>
</evidence>
<dbReference type="AlphaFoldDB" id="A0A9P9G8K7"/>
<dbReference type="GO" id="GO:0030729">
    <property type="term" value="F:acetoacetate-CoA ligase activity"/>
    <property type="evidence" value="ECO:0007669"/>
    <property type="project" value="InterPro"/>
</dbReference>
<organism evidence="2 3">
    <name type="scientific">Fusarium solani</name>
    <name type="common">Filamentous fungus</name>
    <dbReference type="NCBI Taxonomy" id="169388"/>
    <lineage>
        <taxon>Eukaryota</taxon>
        <taxon>Fungi</taxon>
        <taxon>Dikarya</taxon>
        <taxon>Ascomycota</taxon>
        <taxon>Pezizomycotina</taxon>
        <taxon>Sordariomycetes</taxon>
        <taxon>Hypocreomycetidae</taxon>
        <taxon>Hypocreales</taxon>
        <taxon>Nectriaceae</taxon>
        <taxon>Fusarium</taxon>
        <taxon>Fusarium solani species complex</taxon>
    </lineage>
</organism>
<feature type="domain" description="AMP-dependent synthetase/ligase" evidence="1">
    <location>
        <begin position="116"/>
        <end position="493"/>
    </location>
</feature>
<dbReference type="NCBIfam" id="TIGR01217">
    <property type="entry name" value="ac_ac_CoA_syn"/>
    <property type="match status" value="1"/>
</dbReference>
<dbReference type="PANTHER" id="PTHR42921">
    <property type="entry name" value="ACETOACETYL-COA SYNTHETASE"/>
    <property type="match status" value="1"/>
</dbReference>
<accession>A0A9P9G8K7</accession>
<dbReference type="InterPro" id="IPR000873">
    <property type="entry name" value="AMP-dep_synth/lig_dom"/>
</dbReference>
<dbReference type="NCBIfam" id="NF002937">
    <property type="entry name" value="PRK03584.1"/>
    <property type="match status" value="1"/>
</dbReference>
<proteinExistence type="predicted"/>
<dbReference type="SUPFAM" id="SSF56801">
    <property type="entry name" value="Acetyl-CoA synthetase-like"/>
    <property type="match status" value="1"/>
</dbReference>
<evidence type="ECO:0000313" key="3">
    <source>
        <dbReference type="Proteomes" id="UP000736672"/>
    </source>
</evidence>
<dbReference type="Pfam" id="PF00501">
    <property type="entry name" value="AMP-binding"/>
    <property type="match status" value="1"/>
</dbReference>
<dbReference type="OrthoDB" id="10253869at2759"/>
<dbReference type="Gene3D" id="3.30.300.30">
    <property type="match status" value="1"/>
</dbReference>
<dbReference type="PANTHER" id="PTHR42921:SF4">
    <property type="entry name" value="ACETOACETYL-COA SYNTHASE (AFU_ORTHOLOGUE AFUA_8G04770)"/>
    <property type="match status" value="1"/>
</dbReference>
<keyword evidence="3" id="KW-1185">Reference proteome</keyword>
<dbReference type="EMBL" id="JAGTJS010000025">
    <property type="protein sequence ID" value="KAH7234541.1"/>
    <property type="molecule type" value="Genomic_DNA"/>
</dbReference>
<name>A0A9P9G8K7_FUSSL</name>
<reference evidence="2" key="1">
    <citation type="journal article" date="2021" name="Nat. Commun.">
        <title>Genetic determinants of endophytism in the Arabidopsis root mycobiome.</title>
        <authorList>
            <person name="Mesny F."/>
            <person name="Miyauchi S."/>
            <person name="Thiergart T."/>
            <person name="Pickel B."/>
            <person name="Atanasova L."/>
            <person name="Karlsson M."/>
            <person name="Huettel B."/>
            <person name="Barry K.W."/>
            <person name="Haridas S."/>
            <person name="Chen C."/>
            <person name="Bauer D."/>
            <person name="Andreopoulos W."/>
            <person name="Pangilinan J."/>
            <person name="LaButti K."/>
            <person name="Riley R."/>
            <person name="Lipzen A."/>
            <person name="Clum A."/>
            <person name="Drula E."/>
            <person name="Henrissat B."/>
            <person name="Kohler A."/>
            <person name="Grigoriev I.V."/>
            <person name="Martin F.M."/>
            <person name="Hacquard S."/>
        </authorList>
    </citation>
    <scope>NUCLEOTIDE SEQUENCE</scope>
    <source>
        <strain evidence="2">FSSC 5 MPI-SDFR-AT-0091</strain>
    </source>
</reference>
<dbReference type="Proteomes" id="UP000736672">
    <property type="component" value="Unassembled WGS sequence"/>
</dbReference>